<feature type="region of interest" description="Disordered" evidence="1">
    <location>
        <begin position="74"/>
        <end position="97"/>
    </location>
</feature>
<organism evidence="2 3">
    <name type="scientific">Xenorhabdus budapestensis</name>
    <dbReference type="NCBI Taxonomy" id="290110"/>
    <lineage>
        <taxon>Bacteria</taxon>
        <taxon>Pseudomonadati</taxon>
        <taxon>Pseudomonadota</taxon>
        <taxon>Gammaproteobacteria</taxon>
        <taxon>Enterobacterales</taxon>
        <taxon>Morganellaceae</taxon>
        <taxon>Xenorhabdus</taxon>
    </lineage>
</organism>
<evidence type="ECO:0000313" key="3">
    <source>
        <dbReference type="Proteomes" id="UP000225833"/>
    </source>
</evidence>
<dbReference type="RefSeq" id="WP_099136903.1">
    <property type="nucleotide sequence ID" value="NZ_CAWNNJ010000088.1"/>
</dbReference>
<evidence type="ECO:0000256" key="1">
    <source>
        <dbReference type="SAM" id="MobiDB-lite"/>
    </source>
</evidence>
<feature type="compositionally biased region" description="Basic and acidic residues" evidence="1">
    <location>
        <begin position="86"/>
        <end position="97"/>
    </location>
</feature>
<sequence length="157" mass="17968">MITIDTFLHRLCEVIRDKTTKSKQAAFDLFFSDITEAKKFYSWEQITDYINTSTNDNLAPSAYRNMLTRTKNKHKVPGKNISNTTKHKEQHVSQDEKKSVFVNDTSDLNSYLAVCFNNERLASRAIAGGVSIEQIRAWQCPNAIRLGTTLSNYLQNK</sequence>
<comment type="caution">
    <text evidence="2">The sequence shown here is derived from an EMBL/GenBank/DDBJ whole genome shotgun (WGS) entry which is preliminary data.</text>
</comment>
<name>A0A2D0IT74_XENBU</name>
<proteinExistence type="predicted"/>
<dbReference type="AlphaFoldDB" id="A0A2D0IT74"/>
<protein>
    <submittedName>
        <fullName evidence="2">Uncharacterized protein</fullName>
    </submittedName>
</protein>
<reference evidence="2 3" key="1">
    <citation type="journal article" date="2017" name="Nat. Microbiol.">
        <title>Natural product diversity associated with the nematode symbionts Photorhabdus and Xenorhabdus.</title>
        <authorList>
            <person name="Tobias N.J."/>
            <person name="Wolff H."/>
            <person name="Djahanschiri B."/>
            <person name="Grundmann F."/>
            <person name="Kronenwerth M."/>
            <person name="Shi Y.M."/>
            <person name="Simonyi S."/>
            <person name="Grun P."/>
            <person name="Shapiro-Ilan D."/>
            <person name="Pidot S.J."/>
            <person name="Stinear T.P."/>
            <person name="Ebersberger I."/>
            <person name="Bode H.B."/>
        </authorList>
    </citation>
    <scope>NUCLEOTIDE SEQUENCE [LARGE SCALE GENOMIC DNA]</scope>
    <source>
        <strain evidence="2 3">DSM 16342</strain>
    </source>
</reference>
<evidence type="ECO:0000313" key="2">
    <source>
        <dbReference type="EMBL" id="PHM25081.1"/>
    </source>
</evidence>
<dbReference type="Proteomes" id="UP000225833">
    <property type="component" value="Unassembled WGS sequence"/>
</dbReference>
<dbReference type="EMBL" id="NIBS01000021">
    <property type="protein sequence ID" value="PHM25081.1"/>
    <property type="molecule type" value="Genomic_DNA"/>
</dbReference>
<dbReference type="OrthoDB" id="6636654at2"/>
<accession>A0A2D0IT74</accession>
<gene>
    <name evidence="2" type="ORF">Xbud_03157</name>
</gene>